<gene>
    <name evidence="5" type="ORF">GPA24_16190</name>
</gene>
<feature type="domain" description="Transposase TnpC homeodomain" evidence="3">
    <location>
        <begin position="40"/>
        <end position="96"/>
    </location>
</feature>
<protein>
    <submittedName>
        <fullName evidence="5">IS66 family transposase</fullName>
    </submittedName>
</protein>
<evidence type="ECO:0000259" key="3">
    <source>
        <dbReference type="Pfam" id="PF13007"/>
    </source>
</evidence>
<feature type="domain" description="Transposase IS66 C-terminal" evidence="4">
    <location>
        <begin position="472"/>
        <end position="508"/>
    </location>
</feature>
<evidence type="ECO:0000259" key="2">
    <source>
        <dbReference type="Pfam" id="PF03050"/>
    </source>
</evidence>
<dbReference type="InterPro" id="IPR004291">
    <property type="entry name" value="Transposase_IS66_central"/>
</dbReference>
<dbReference type="Pfam" id="PF13817">
    <property type="entry name" value="DDE_Tnp_IS66_C"/>
    <property type="match status" value="1"/>
</dbReference>
<name>A0ABX1NZG8_9RHOO</name>
<evidence type="ECO:0000256" key="1">
    <source>
        <dbReference type="SAM" id="MobiDB-lite"/>
    </source>
</evidence>
<dbReference type="PANTHER" id="PTHR33678:SF1">
    <property type="entry name" value="BLL1576 PROTEIN"/>
    <property type="match status" value="1"/>
</dbReference>
<dbReference type="EMBL" id="WTVP01000057">
    <property type="protein sequence ID" value="NMG17047.1"/>
    <property type="molecule type" value="Genomic_DNA"/>
</dbReference>
<dbReference type="RefSeq" id="WP_169203596.1">
    <property type="nucleotide sequence ID" value="NZ_CP059467.1"/>
</dbReference>
<evidence type="ECO:0000259" key="4">
    <source>
        <dbReference type="Pfam" id="PF13817"/>
    </source>
</evidence>
<evidence type="ECO:0000313" key="5">
    <source>
        <dbReference type="EMBL" id="NMG17047.1"/>
    </source>
</evidence>
<feature type="region of interest" description="Disordered" evidence="1">
    <location>
        <begin position="71"/>
        <end position="93"/>
    </location>
</feature>
<feature type="domain" description="Transposase IS66 central" evidence="2">
    <location>
        <begin position="182"/>
        <end position="465"/>
    </location>
</feature>
<reference evidence="5 6" key="1">
    <citation type="submission" date="2019-12" db="EMBL/GenBank/DDBJ databases">
        <title>Comparative genomics gives insights into the taxonomy of the Azoarcus-Aromatoleum group and reveals separate origins of nif in the plant-associated Azoarcus and non-plant-associated Aromatoleum sub-groups.</title>
        <authorList>
            <person name="Lafos M."/>
            <person name="Maluk M."/>
            <person name="Batista M."/>
            <person name="Junghare M."/>
            <person name="Carmona M."/>
            <person name="Faoro H."/>
            <person name="Cruz L.M."/>
            <person name="Battistoni F."/>
            <person name="De Souza E."/>
            <person name="Pedrosa F."/>
            <person name="Chen W.-M."/>
            <person name="Poole P.S."/>
            <person name="Dixon R.A."/>
            <person name="James E.K."/>
        </authorList>
    </citation>
    <scope>NUCLEOTIDE SEQUENCE [LARGE SCALE GENOMIC DNA]</scope>
    <source>
        <strain evidence="5 6">PbN1</strain>
    </source>
</reference>
<dbReference type="InterPro" id="IPR052344">
    <property type="entry name" value="Transposase-related"/>
</dbReference>
<dbReference type="Pfam" id="PF13007">
    <property type="entry name" value="LZ_Tnp_IS66"/>
    <property type="match status" value="1"/>
</dbReference>
<accession>A0ABX1NZG8</accession>
<keyword evidence="6" id="KW-1185">Reference proteome</keyword>
<dbReference type="Pfam" id="PF03050">
    <property type="entry name" value="DDE_Tnp_IS66"/>
    <property type="match status" value="1"/>
</dbReference>
<dbReference type="NCBIfam" id="NF033517">
    <property type="entry name" value="transpos_IS66"/>
    <property type="match status" value="1"/>
</dbReference>
<comment type="caution">
    <text evidence="5">The sequence shown here is derived from an EMBL/GenBank/DDBJ whole genome shotgun (WGS) entry which is preliminary data.</text>
</comment>
<proteinExistence type="predicted"/>
<evidence type="ECO:0000313" key="6">
    <source>
        <dbReference type="Proteomes" id="UP000633943"/>
    </source>
</evidence>
<dbReference type="PANTHER" id="PTHR33678">
    <property type="entry name" value="BLL1576 PROTEIN"/>
    <property type="match status" value="1"/>
</dbReference>
<organism evidence="5 6">
    <name type="scientific">Aromatoleum bremense</name>
    <dbReference type="NCBI Taxonomy" id="76115"/>
    <lineage>
        <taxon>Bacteria</taxon>
        <taxon>Pseudomonadati</taxon>
        <taxon>Pseudomonadota</taxon>
        <taxon>Betaproteobacteria</taxon>
        <taxon>Rhodocyclales</taxon>
        <taxon>Rhodocyclaceae</taxon>
        <taxon>Aromatoleum</taxon>
    </lineage>
</organism>
<dbReference type="Proteomes" id="UP000633943">
    <property type="component" value="Unassembled WGS sequence"/>
</dbReference>
<sequence>MTAAQTSSIPTPGEAARMTAEQVVELSRVNVQLRHERDTLKHQLEWFKRQLFGTKSEKRLLPPNPSQLTLGELPIPESAPEVPGKQVAGHTRRARTTDCAEPDDGLFFDEQRVPVQTIQVPAPEVEDLSPEQYEVIGEKVSHRLAQRPGSYVVLKYVRPVVKLRDTETIHCAPAPVGVIEGSRADVSFIVGLLLDKFLWHLPLYRQHLRLTDAGIRVSRAWLTQLGAKTSALLEPIYAAQLASIRTSRVKAMDETPIKAGRAGPGKMKGGYFWPIYGERDEVCFPFFDSRAHSNVETVLGLEPGKGSVLLSDGYGAYEAYAQKTGITHAQCWAHCRREFFEAQAVEPTVGSEALERIGALYAVEEHIRQKKLKPEAKREYRLTHAKPIVEGFFAWVQHTLDKHGLLPANPMTKALAYTHKRRVALEVFLTDPAVPVDTNHLERALRPIPMGRKNWNFCWTELGAKHVGILQSLLTTCRLHNVDPYDYLVDVLQRIDQHPAASVDQLTPRLWKEHFSKQPLRSDLHQLGMGRETPVS</sequence>
<dbReference type="InterPro" id="IPR039552">
    <property type="entry name" value="IS66_C"/>
</dbReference>
<dbReference type="InterPro" id="IPR024463">
    <property type="entry name" value="Transposase_TnpC_homeodom"/>
</dbReference>